<evidence type="ECO:0000256" key="9">
    <source>
        <dbReference type="ARBA" id="ARBA00022777"/>
    </source>
</evidence>
<sequence length="440" mass="49416">MNMRTGFIFLLLSILIIPFLIIAVVMPIVFDYQRPGTQYPEFESPEELNFFLEEYSRTKYPLTHTDEALFVVINAGRITASNIIEFPEGSLADQVDFMNFLQQVSADGGLQIVRHIPGTADLLIISLPSSISDLMTGGRTMMKIVPAVMLLAIILVTTVISLTILQNMNRKFRKLEEAAAEISDGNLDYDLQISGSDYFSSFAQTFNNMRIALKEDKERESRFIMGISHDLKTPLTLIGGYAEALADDMNSSPEEKENYLSIIRRKLNDLEQKINTLIDYRSMQTGEWKTSLEEVALKDCLKETCSVLAEDSEFLKINFHCEINIPGDYVTRMDQGLFGRAIENITGNAFRYTPRGGSINLNSYMRNDMAVIELTDTGCGIDSSDIDKVLEPFYRATKSRREPGFGLGLSIVRSIADVHGWNLKIESEKNLGTKIIISGL</sequence>
<dbReference type="Pfam" id="PF02518">
    <property type="entry name" value="HATPase_c"/>
    <property type="match status" value="1"/>
</dbReference>
<dbReference type="CDD" id="cd00082">
    <property type="entry name" value="HisKA"/>
    <property type="match status" value="1"/>
</dbReference>
<evidence type="ECO:0000256" key="14">
    <source>
        <dbReference type="SAM" id="Phobius"/>
    </source>
</evidence>
<dbReference type="Gene3D" id="1.10.287.130">
    <property type="match status" value="1"/>
</dbReference>
<dbReference type="InterPro" id="IPR050398">
    <property type="entry name" value="HssS/ArlS-like"/>
</dbReference>
<evidence type="ECO:0000256" key="7">
    <source>
        <dbReference type="ARBA" id="ARBA00022692"/>
    </source>
</evidence>
<dbReference type="GO" id="GO:0005886">
    <property type="term" value="C:plasma membrane"/>
    <property type="evidence" value="ECO:0007669"/>
    <property type="project" value="UniProtKB-SubCell"/>
</dbReference>
<proteinExistence type="predicted"/>
<comment type="catalytic activity">
    <reaction evidence="1">
        <text>ATP + protein L-histidine = ADP + protein N-phospho-L-histidine.</text>
        <dbReference type="EC" id="2.7.13.3"/>
    </reaction>
</comment>
<keyword evidence="10" id="KW-0067">ATP-binding</keyword>
<keyword evidence="9 17" id="KW-0418">Kinase</keyword>
<evidence type="ECO:0000256" key="2">
    <source>
        <dbReference type="ARBA" id="ARBA00004651"/>
    </source>
</evidence>
<evidence type="ECO:0000259" key="16">
    <source>
        <dbReference type="PROSITE" id="PS50885"/>
    </source>
</evidence>
<feature type="transmembrane region" description="Helical" evidence="14">
    <location>
        <begin position="144"/>
        <end position="165"/>
    </location>
</feature>
<keyword evidence="7 14" id="KW-0812">Transmembrane</keyword>
<dbReference type="InterPro" id="IPR036890">
    <property type="entry name" value="HATPase_C_sf"/>
</dbReference>
<keyword evidence="13 14" id="KW-0472">Membrane</keyword>
<dbReference type="Pfam" id="PF00672">
    <property type="entry name" value="HAMP"/>
    <property type="match status" value="1"/>
</dbReference>
<accession>A0AAJ1IK16</accession>
<dbReference type="GO" id="GO:0005524">
    <property type="term" value="F:ATP binding"/>
    <property type="evidence" value="ECO:0007669"/>
    <property type="project" value="UniProtKB-KW"/>
</dbReference>
<keyword evidence="11 14" id="KW-1133">Transmembrane helix</keyword>
<evidence type="ECO:0000256" key="6">
    <source>
        <dbReference type="ARBA" id="ARBA00022679"/>
    </source>
</evidence>
<dbReference type="InterPro" id="IPR036097">
    <property type="entry name" value="HisK_dim/P_sf"/>
</dbReference>
<evidence type="ECO:0000256" key="1">
    <source>
        <dbReference type="ARBA" id="ARBA00000085"/>
    </source>
</evidence>
<dbReference type="PANTHER" id="PTHR45528:SF1">
    <property type="entry name" value="SENSOR HISTIDINE KINASE CPXA"/>
    <property type="match status" value="1"/>
</dbReference>
<dbReference type="InterPro" id="IPR003660">
    <property type="entry name" value="HAMP_dom"/>
</dbReference>
<dbReference type="PROSITE" id="PS50885">
    <property type="entry name" value="HAMP"/>
    <property type="match status" value="1"/>
</dbReference>
<feature type="domain" description="HAMP" evidence="16">
    <location>
        <begin position="166"/>
        <end position="218"/>
    </location>
</feature>
<dbReference type="EMBL" id="JAQQAL010000046">
    <property type="protein sequence ID" value="MDC7228431.1"/>
    <property type="molecule type" value="Genomic_DNA"/>
</dbReference>
<evidence type="ECO:0000256" key="4">
    <source>
        <dbReference type="ARBA" id="ARBA00022475"/>
    </source>
</evidence>
<evidence type="ECO:0000256" key="8">
    <source>
        <dbReference type="ARBA" id="ARBA00022741"/>
    </source>
</evidence>
<evidence type="ECO:0000256" key="3">
    <source>
        <dbReference type="ARBA" id="ARBA00012438"/>
    </source>
</evidence>
<comment type="caution">
    <text evidence="17">The sequence shown here is derived from an EMBL/GenBank/DDBJ whole genome shotgun (WGS) entry which is preliminary data.</text>
</comment>
<evidence type="ECO:0000256" key="13">
    <source>
        <dbReference type="ARBA" id="ARBA00023136"/>
    </source>
</evidence>
<dbReference type="SUPFAM" id="SSF47384">
    <property type="entry name" value="Homodimeric domain of signal transducing histidine kinase"/>
    <property type="match status" value="1"/>
</dbReference>
<dbReference type="InterPro" id="IPR004358">
    <property type="entry name" value="Sig_transdc_His_kin-like_C"/>
</dbReference>
<dbReference type="Gene3D" id="3.30.565.10">
    <property type="entry name" value="Histidine kinase-like ATPase, C-terminal domain"/>
    <property type="match status" value="1"/>
</dbReference>
<dbReference type="InterPro" id="IPR003594">
    <property type="entry name" value="HATPase_dom"/>
</dbReference>
<evidence type="ECO:0000313" key="18">
    <source>
        <dbReference type="Proteomes" id="UP001221217"/>
    </source>
</evidence>
<keyword evidence="6" id="KW-0808">Transferase</keyword>
<evidence type="ECO:0000256" key="11">
    <source>
        <dbReference type="ARBA" id="ARBA00022989"/>
    </source>
</evidence>
<dbReference type="InterPro" id="IPR005467">
    <property type="entry name" value="His_kinase_dom"/>
</dbReference>
<dbReference type="PANTHER" id="PTHR45528">
    <property type="entry name" value="SENSOR HISTIDINE KINASE CPXA"/>
    <property type="match status" value="1"/>
</dbReference>
<dbReference type="EC" id="2.7.13.3" evidence="3"/>
<dbReference type="CDD" id="cd06225">
    <property type="entry name" value="HAMP"/>
    <property type="match status" value="1"/>
</dbReference>
<dbReference type="SUPFAM" id="SSF55874">
    <property type="entry name" value="ATPase domain of HSP90 chaperone/DNA topoisomerase II/histidine kinase"/>
    <property type="match status" value="1"/>
</dbReference>
<dbReference type="Pfam" id="PF00512">
    <property type="entry name" value="HisKA"/>
    <property type="match status" value="1"/>
</dbReference>
<reference evidence="17 18" key="1">
    <citation type="submission" date="2022-12" db="EMBL/GenBank/DDBJ databases">
        <title>Metagenome assembled genome from gulf of manar.</title>
        <authorList>
            <person name="Kohli P."/>
            <person name="Pk S."/>
            <person name="Venkata Ramana C."/>
            <person name="Sasikala C."/>
        </authorList>
    </citation>
    <scope>NUCLEOTIDE SEQUENCE [LARGE SCALE GENOMIC DNA]</scope>
    <source>
        <strain evidence="17">JB008</strain>
    </source>
</reference>
<dbReference type="SMART" id="SM00387">
    <property type="entry name" value="HATPase_c"/>
    <property type="match status" value="1"/>
</dbReference>
<evidence type="ECO:0000259" key="15">
    <source>
        <dbReference type="PROSITE" id="PS50109"/>
    </source>
</evidence>
<dbReference type="InterPro" id="IPR003661">
    <property type="entry name" value="HisK_dim/P_dom"/>
</dbReference>
<evidence type="ECO:0000313" key="17">
    <source>
        <dbReference type="EMBL" id="MDC7228431.1"/>
    </source>
</evidence>
<dbReference type="CDD" id="cd00075">
    <property type="entry name" value="HATPase"/>
    <property type="match status" value="1"/>
</dbReference>
<feature type="domain" description="Histidine kinase" evidence="15">
    <location>
        <begin position="226"/>
        <end position="440"/>
    </location>
</feature>
<dbReference type="PRINTS" id="PR00344">
    <property type="entry name" value="BCTRLSENSOR"/>
</dbReference>
<gene>
    <name evidence="17" type="ORF">PQJ61_16840</name>
</gene>
<organism evidence="17 18">
    <name type="scientific">Candidatus Thalassospirochaeta sargassi</name>
    <dbReference type="NCBI Taxonomy" id="3119039"/>
    <lineage>
        <taxon>Bacteria</taxon>
        <taxon>Pseudomonadati</taxon>
        <taxon>Spirochaetota</taxon>
        <taxon>Spirochaetia</taxon>
        <taxon>Spirochaetales</taxon>
        <taxon>Spirochaetaceae</taxon>
        <taxon>Candidatus Thalassospirochaeta</taxon>
    </lineage>
</organism>
<feature type="transmembrane region" description="Helical" evidence="14">
    <location>
        <begin position="7"/>
        <end position="30"/>
    </location>
</feature>
<evidence type="ECO:0000256" key="10">
    <source>
        <dbReference type="ARBA" id="ARBA00022840"/>
    </source>
</evidence>
<comment type="subcellular location">
    <subcellularLocation>
        <location evidence="2">Cell membrane</location>
        <topology evidence="2">Multi-pass membrane protein</topology>
    </subcellularLocation>
</comment>
<dbReference type="PROSITE" id="PS50109">
    <property type="entry name" value="HIS_KIN"/>
    <property type="match status" value="1"/>
</dbReference>
<dbReference type="Proteomes" id="UP001221217">
    <property type="component" value="Unassembled WGS sequence"/>
</dbReference>
<keyword evidence="12" id="KW-0902">Two-component regulatory system</keyword>
<dbReference type="GO" id="GO:0000155">
    <property type="term" value="F:phosphorelay sensor kinase activity"/>
    <property type="evidence" value="ECO:0007669"/>
    <property type="project" value="InterPro"/>
</dbReference>
<protein>
    <recommendedName>
        <fullName evidence="3">histidine kinase</fullName>
        <ecNumber evidence="3">2.7.13.3</ecNumber>
    </recommendedName>
</protein>
<evidence type="ECO:0000256" key="5">
    <source>
        <dbReference type="ARBA" id="ARBA00022553"/>
    </source>
</evidence>
<keyword evidence="8" id="KW-0547">Nucleotide-binding</keyword>
<keyword evidence="4" id="KW-1003">Cell membrane</keyword>
<keyword evidence="5" id="KW-0597">Phosphoprotein</keyword>
<evidence type="ECO:0000256" key="12">
    <source>
        <dbReference type="ARBA" id="ARBA00023012"/>
    </source>
</evidence>
<dbReference type="SMART" id="SM00388">
    <property type="entry name" value="HisKA"/>
    <property type="match status" value="1"/>
</dbReference>
<dbReference type="Gene3D" id="6.10.340.10">
    <property type="match status" value="1"/>
</dbReference>
<name>A0AAJ1IK16_9SPIO</name>
<dbReference type="AlphaFoldDB" id="A0AAJ1IK16"/>